<dbReference type="AlphaFoldDB" id="A0A8B3DG94"/>
<dbReference type="RefSeq" id="WP_220474596.1">
    <property type="nucleotide sequence ID" value="NZ_QOUW02000250.1"/>
</dbReference>
<dbReference type="Gene3D" id="2.60.40.1080">
    <property type="match status" value="2"/>
</dbReference>
<comment type="caution">
    <text evidence="2">The sequence shown here is derived from an EMBL/GenBank/DDBJ whole genome shotgun (WGS) entry which is preliminary data.</text>
</comment>
<gene>
    <name evidence="2" type="ORF">DS957_027935</name>
</gene>
<dbReference type="Proteomes" id="UP000253437">
    <property type="component" value="Unassembled WGS sequence"/>
</dbReference>
<dbReference type="Pfam" id="PF02368">
    <property type="entry name" value="Big_2"/>
    <property type="match status" value="1"/>
</dbReference>
<dbReference type="InterPro" id="IPR003343">
    <property type="entry name" value="Big_2"/>
</dbReference>
<accession>A0A8B3DG94</accession>
<reference evidence="2 3" key="1">
    <citation type="submission" date="2018-08" db="EMBL/GenBank/DDBJ databases">
        <title>Vibrio harveyi strains pathogenic to white snook Centropomus viridis Lockington (1877) and potential probiotic bacteria.</title>
        <authorList>
            <person name="Soto-Rodriguez S."/>
            <person name="Gomez-Gil B."/>
            <person name="Lozano-Olvera R."/>
        </authorList>
    </citation>
    <scope>NUCLEOTIDE SEQUENCE [LARGE SCALE GENOMIC DNA]</scope>
    <source>
        <strain evidence="2 3">CAIM 1508</strain>
    </source>
</reference>
<name>A0A8B3DG94_VIBHA</name>
<feature type="domain" description="BIG2" evidence="1">
    <location>
        <begin position="18"/>
        <end position="53"/>
    </location>
</feature>
<organism evidence="2 3">
    <name type="scientific">Vibrio harveyi</name>
    <name type="common">Beneckea harveyi</name>
    <dbReference type="NCBI Taxonomy" id="669"/>
    <lineage>
        <taxon>Bacteria</taxon>
        <taxon>Pseudomonadati</taxon>
        <taxon>Pseudomonadota</taxon>
        <taxon>Gammaproteobacteria</taxon>
        <taxon>Vibrionales</taxon>
        <taxon>Vibrionaceae</taxon>
        <taxon>Vibrio</taxon>
    </lineage>
</organism>
<protein>
    <recommendedName>
        <fullName evidence="1">BIG2 domain-containing protein</fullName>
    </recommendedName>
</protein>
<feature type="non-terminal residue" evidence="2">
    <location>
        <position position="1"/>
    </location>
</feature>
<proteinExistence type="predicted"/>
<evidence type="ECO:0000259" key="1">
    <source>
        <dbReference type="Pfam" id="PF02368"/>
    </source>
</evidence>
<evidence type="ECO:0000313" key="3">
    <source>
        <dbReference type="Proteomes" id="UP000253437"/>
    </source>
</evidence>
<evidence type="ECO:0000313" key="2">
    <source>
        <dbReference type="EMBL" id="RIV99550.1"/>
    </source>
</evidence>
<sequence>TYGDADVAINASGGNPGVSFKYQSLNSDVVTVINGKVHAVKPGSAQVRVTSPATDMHLEVSKEITITVEKAAGNAITVSDIAMTFGDADVAINASGGNPGVSFEYQALNPDIATVVDGKVHAVKAGTGRIRVISPATDTHKEVVTEFFVTVADAAFATSTVVRRELKSADYVVGKLVDITFKEDIDQDSVSISNDNAAILSVSSRVVRVKLLKAGTVVLYVRVNSINYHLLIYIGLR</sequence>
<dbReference type="EMBL" id="QOUW02000250">
    <property type="protein sequence ID" value="RIV99550.1"/>
    <property type="molecule type" value="Genomic_DNA"/>
</dbReference>